<evidence type="ECO:0000256" key="5">
    <source>
        <dbReference type="ARBA" id="ARBA00023136"/>
    </source>
</evidence>
<evidence type="ECO:0000256" key="4">
    <source>
        <dbReference type="ARBA" id="ARBA00022989"/>
    </source>
</evidence>
<feature type="transmembrane region" description="Helical" evidence="6">
    <location>
        <begin position="72"/>
        <end position="93"/>
    </location>
</feature>
<keyword evidence="5 6" id="KW-0472">Membrane</keyword>
<keyword evidence="3 6" id="KW-0812">Transmembrane</keyword>
<evidence type="ECO:0000256" key="1">
    <source>
        <dbReference type="ARBA" id="ARBA00004141"/>
    </source>
</evidence>
<dbReference type="PANTHER" id="PTHR22945">
    <property type="entry name" value="SERPENTINE RECEPTOR, CLASS D DELTA"/>
    <property type="match status" value="1"/>
</dbReference>
<dbReference type="AlphaFoldDB" id="A0AA36GWF4"/>
<evidence type="ECO:0000313" key="8">
    <source>
        <dbReference type="Proteomes" id="UP001176961"/>
    </source>
</evidence>
<protein>
    <recommendedName>
        <fullName evidence="9">G protein-coupled receptor</fullName>
    </recommendedName>
</protein>
<comment type="subcellular location">
    <subcellularLocation>
        <location evidence="1">Membrane</location>
        <topology evidence="1">Multi-pass membrane protein</topology>
    </subcellularLocation>
</comment>
<evidence type="ECO:0000256" key="2">
    <source>
        <dbReference type="ARBA" id="ARBA00009166"/>
    </source>
</evidence>
<dbReference type="PANTHER" id="PTHR22945:SF96">
    <property type="entry name" value="SERPENTINE RECEPTOR, CLASS D (DELTA)"/>
    <property type="match status" value="1"/>
</dbReference>
<dbReference type="InterPro" id="IPR050920">
    <property type="entry name" value="Nematode_rcpt-like_delta"/>
</dbReference>
<keyword evidence="4 6" id="KW-1133">Transmembrane helix</keyword>
<evidence type="ECO:0000313" key="7">
    <source>
        <dbReference type="EMBL" id="CAJ0599333.1"/>
    </source>
</evidence>
<gene>
    <name evidence="7" type="ORF">CYNAS_LOCUS11316</name>
</gene>
<dbReference type="Pfam" id="PF10317">
    <property type="entry name" value="7TM_GPCR_Srd"/>
    <property type="match status" value="1"/>
</dbReference>
<dbReference type="GO" id="GO:0016020">
    <property type="term" value="C:membrane"/>
    <property type="evidence" value="ECO:0007669"/>
    <property type="project" value="UniProtKB-SubCell"/>
</dbReference>
<organism evidence="7 8">
    <name type="scientific">Cylicocyclus nassatus</name>
    <name type="common">Nematode worm</name>
    <dbReference type="NCBI Taxonomy" id="53992"/>
    <lineage>
        <taxon>Eukaryota</taxon>
        <taxon>Metazoa</taxon>
        <taxon>Ecdysozoa</taxon>
        <taxon>Nematoda</taxon>
        <taxon>Chromadorea</taxon>
        <taxon>Rhabditida</taxon>
        <taxon>Rhabditina</taxon>
        <taxon>Rhabditomorpha</taxon>
        <taxon>Strongyloidea</taxon>
        <taxon>Strongylidae</taxon>
        <taxon>Cylicocyclus</taxon>
    </lineage>
</organism>
<feature type="transmembrane region" description="Helical" evidence="6">
    <location>
        <begin position="40"/>
        <end position="60"/>
    </location>
</feature>
<dbReference type="InterPro" id="IPR019421">
    <property type="entry name" value="7TM_GPCR_serpentine_rcpt_Srd"/>
</dbReference>
<evidence type="ECO:0008006" key="9">
    <source>
        <dbReference type="Google" id="ProtNLM"/>
    </source>
</evidence>
<keyword evidence="8" id="KW-1185">Reference proteome</keyword>
<evidence type="ECO:0000256" key="3">
    <source>
        <dbReference type="ARBA" id="ARBA00022692"/>
    </source>
</evidence>
<name>A0AA36GWF4_CYLNA</name>
<proteinExistence type="inferred from homology"/>
<evidence type="ECO:0000256" key="6">
    <source>
        <dbReference type="SAM" id="Phobius"/>
    </source>
</evidence>
<reference evidence="7" key="1">
    <citation type="submission" date="2023-07" db="EMBL/GenBank/DDBJ databases">
        <authorList>
            <consortium name="CYATHOMIX"/>
        </authorList>
    </citation>
    <scope>NUCLEOTIDE SEQUENCE</scope>
    <source>
        <strain evidence="7">N/A</strain>
    </source>
</reference>
<accession>A0AA36GWF4</accession>
<comment type="caution">
    <text evidence="7">The sequence shown here is derived from an EMBL/GenBank/DDBJ whole genome shotgun (WGS) entry which is preliminary data.</text>
</comment>
<dbReference type="EMBL" id="CATQJL010000223">
    <property type="protein sequence ID" value="CAJ0599333.1"/>
    <property type="molecule type" value="Genomic_DNA"/>
</dbReference>
<dbReference type="Proteomes" id="UP001176961">
    <property type="component" value="Unassembled WGS sequence"/>
</dbReference>
<sequence>MNVRAAICISLPGRRGIAAKLQTETSEQTRRLHQQLLKAITYQACIPIFFWFAVLAYALGQLNVLHHPIVEYSVFIFFGFVPAFSPLSSFYCIRPYRMWLMRRVTLVSESVRWSSYH</sequence>
<comment type="similarity">
    <text evidence="2">Belongs to the nematode receptor-like protein srd family.</text>
</comment>